<dbReference type="NCBIfam" id="TIGR00247">
    <property type="entry name" value="endolytic transglycosylase MltG"/>
    <property type="match status" value="1"/>
</dbReference>
<dbReference type="PANTHER" id="PTHR30518:SF2">
    <property type="entry name" value="ENDOLYTIC MUREIN TRANSGLYCOSYLASE"/>
    <property type="match status" value="1"/>
</dbReference>
<evidence type="ECO:0000256" key="6">
    <source>
        <dbReference type="ARBA" id="ARBA00023316"/>
    </source>
</evidence>
<evidence type="ECO:0000256" key="1">
    <source>
        <dbReference type="ARBA" id="ARBA00022475"/>
    </source>
</evidence>
<comment type="caution">
    <text evidence="7">The sequence shown here is derived from an EMBL/GenBank/DDBJ whole genome shotgun (WGS) entry which is preliminary data.</text>
</comment>
<dbReference type="Proteomes" id="UP000231466">
    <property type="component" value="Unassembled WGS sequence"/>
</dbReference>
<organism evidence="7 8">
    <name type="scientific">Candidatus Colwellbacteria bacterium CG10_big_fil_rev_8_21_14_0_10_42_22</name>
    <dbReference type="NCBI Taxonomy" id="1974540"/>
    <lineage>
        <taxon>Bacteria</taxon>
        <taxon>Candidatus Colwelliibacteriota</taxon>
    </lineage>
</organism>
<keyword evidence="1" id="KW-1003">Cell membrane</keyword>
<proteinExistence type="predicted"/>
<keyword evidence="4" id="KW-0472">Membrane</keyword>
<sequence>MRRLIFALGLILLITGAFFVWRLIRYYSIPETPRTTVIIFEGWTVDDVNRQLRDVGVLTDGELGDELEGYLFPDTYEFFLDSTVEVVQKRFLDNFEEQVRKIGLDVNHKDLKETIIMASLLEKEVRDLKEKRIASGILWKRLENEMPLQVDATICYLKLPKDCLPITGSDKKIDSKYNTYLYRGLPPGPIGNPGADSILAATRPATSPYWYYLSNQVTGETVFAKTLDEHNRNIVKYLNE</sequence>
<dbReference type="PANTHER" id="PTHR30518">
    <property type="entry name" value="ENDOLYTIC MUREIN TRANSGLYCOSYLASE"/>
    <property type="match status" value="1"/>
</dbReference>
<dbReference type="GO" id="GO:0016829">
    <property type="term" value="F:lyase activity"/>
    <property type="evidence" value="ECO:0007669"/>
    <property type="project" value="UniProtKB-KW"/>
</dbReference>
<evidence type="ECO:0000256" key="5">
    <source>
        <dbReference type="ARBA" id="ARBA00023239"/>
    </source>
</evidence>
<dbReference type="Pfam" id="PF02618">
    <property type="entry name" value="YceG"/>
    <property type="match status" value="1"/>
</dbReference>
<dbReference type="AlphaFoldDB" id="A0A2H0VG24"/>
<dbReference type="Gene3D" id="3.30.160.60">
    <property type="entry name" value="Classic Zinc Finger"/>
    <property type="match status" value="1"/>
</dbReference>
<reference evidence="8" key="1">
    <citation type="submission" date="2017-09" db="EMBL/GenBank/DDBJ databases">
        <title>Depth-based differentiation of microbial function through sediment-hosted aquifers and enrichment of novel symbionts in the deep terrestrial subsurface.</title>
        <authorList>
            <person name="Probst A.J."/>
            <person name="Ladd B."/>
            <person name="Jarett J.K."/>
            <person name="Geller-Mcgrath D.E."/>
            <person name="Sieber C.M.K."/>
            <person name="Emerson J.B."/>
            <person name="Anantharaman K."/>
            <person name="Thomas B.C."/>
            <person name="Malmstrom R."/>
            <person name="Stieglmeier M."/>
            <person name="Klingl A."/>
            <person name="Woyke T."/>
            <person name="Ryan C.M."/>
            <person name="Banfield J.F."/>
        </authorList>
    </citation>
    <scope>NUCLEOTIDE SEQUENCE [LARGE SCALE GENOMIC DNA]</scope>
</reference>
<protein>
    <submittedName>
        <fullName evidence="7">Endolytic transglycosylase MltG</fullName>
    </submittedName>
</protein>
<accession>A0A2H0VG24</accession>
<evidence type="ECO:0000313" key="8">
    <source>
        <dbReference type="Proteomes" id="UP000231466"/>
    </source>
</evidence>
<keyword evidence="2" id="KW-0812">Transmembrane</keyword>
<dbReference type="GO" id="GO:0071555">
    <property type="term" value="P:cell wall organization"/>
    <property type="evidence" value="ECO:0007669"/>
    <property type="project" value="UniProtKB-KW"/>
</dbReference>
<keyword evidence="6" id="KW-0961">Cell wall biogenesis/degradation</keyword>
<keyword evidence="5" id="KW-0456">Lyase</keyword>
<evidence type="ECO:0000256" key="2">
    <source>
        <dbReference type="ARBA" id="ARBA00022692"/>
    </source>
</evidence>
<name>A0A2H0VG24_9BACT</name>
<evidence type="ECO:0000256" key="3">
    <source>
        <dbReference type="ARBA" id="ARBA00022989"/>
    </source>
</evidence>
<evidence type="ECO:0000256" key="4">
    <source>
        <dbReference type="ARBA" id="ARBA00023136"/>
    </source>
</evidence>
<evidence type="ECO:0000313" key="7">
    <source>
        <dbReference type="EMBL" id="PIR98031.1"/>
    </source>
</evidence>
<gene>
    <name evidence="7" type="ORF">COT89_01130</name>
</gene>
<dbReference type="EMBL" id="PFAH01000005">
    <property type="protein sequence ID" value="PIR98031.1"/>
    <property type="molecule type" value="Genomic_DNA"/>
</dbReference>
<keyword evidence="3" id="KW-1133">Transmembrane helix</keyword>
<dbReference type="InterPro" id="IPR003770">
    <property type="entry name" value="MLTG-like"/>
</dbReference>